<gene>
    <name evidence="1" type="ORF">IAD20_07225</name>
</gene>
<proteinExistence type="predicted"/>
<dbReference type="Proteomes" id="UP000824107">
    <property type="component" value="Unassembled WGS sequence"/>
</dbReference>
<name>A0A9D1SBD0_9PROT</name>
<evidence type="ECO:0000313" key="1">
    <source>
        <dbReference type="EMBL" id="HIU53856.1"/>
    </source>
</evidence>
<reference evidence="1" key="1">
    <citation type="submission" date="2020-10" db="EMBL/GenBank/DDBJ databases">
        <authorList>
            <person name="Gilroy R."/>
        </authorList>
    </citation>
    <scope>NUCLEOTIDE SEQUENCE</scope>
    <source>
        <strain evidence="1">ChiW3-316</strain>
    </source>
</reference>
<dbReference type="EMBL" id="DVNC01000050">
    <property type="protein sequence ID" value="HIU53856.1"/>
    <property type="molecule type" value="Genomic_DNA"/>
</dbReference>
<evidence type="ECO:0000313" key="2">
    <source>
        <dbReference type="Proteomes" id="UP000824107"/>
    </source>
</evidence>
<sequence length="242" mass="28166">MRTNFLNKVAAISGKNVNELVSMSQSEVVNKVILPIIVQPTGQDIRGWRIGDDYMSLMAEFGEYCWQQDAFTGEILLEIALQRISCGAVLHEASSYKILPEAYRKYSAMCDQPGLMSDACFNFLQKQIVTCLKAKLTREHAKKIIFGLIDHLDEQGNELNGYMLKYGHFHTDTQTVFSWAWETAGKYFTYEELYDHFATPERWERFIPFFKENRPVIYKPDFCKRIGVSGFWNKRKVWKRLA</sequence>
<reference evidence="1" key="2">
    <citation type="journal article" date="2021" name="PeerJ">
        <title>Extensive microbial diversity within the chicken gut microbiome revealed by metagenomics and culture.</title>
        <authorList>
            <person name="Gilroy R."/>
            <person name="Ravi A."/>
            <person name="Getino M."/>
            <person name="Pursley I."/>
            <person name="Horton D.L."/>
            <person name="Alikhan N.F."/>
            <person name="Baker D."/>
            <person name="Gharbi K."/>
            <person name="Hall N."/>
            <person name="Watson M."/>
            <person name="Adriaenssens E.M."/>
            <person name="Foster-Nyarko E."/>
            <person name="Jarju S."/>
            <person name="Secka A."/>
            <person name="Antonio M."/>
            <person name="Oren A."/>
            <person name="Chaudhuri R.R."/>
            <person name="La Ragione R."/>
            <person name="Hildebrand F."/>
            <person name="Pallen M.J."/>
        </authorList>
    </citation>
    <scope>NUCLEOTIDE SEQUENCE</scope>
    <source>
        <strain evidence="1">ChiW3-316</strain>
    </source>
</reference>
<organism evidence="1 2">
    <name type="scientific">Candidatus Scatocola faecipullorum</name>
    <dbReference type="NCBI Taxonomy" id="2840917"/>
    <lineage>
        <taxon>Bacteria</taxon>
        <taxon>Pseudomonadati</taxon>
        <taxon>Pseudomonadota</taxon>
        <taxon>Alphaproteobacteria</taxon>
        <taxon>Rhodospirillales</taxon>
        <taxon>Rhodospirillaceae</taxon>
        <taxon>Rhodospirillaceae incertae sedis</taxon>
        <taxon>Candidatus Scatocola</taxon>
    </lineage>
</organism>
<accession>A0A9D1SBD0</accession>
<comment type="caution">
    <text evidence="1">The sequence shown here is derived from an EMBL/GenBank/DDBJ whole genome shotgun (WGS) entry which is preliminary data.</text>
</comment>
<protein>
    <submittedName>
        <fullName evidence="1">Uncharacterized protein</fullName>
    </submittedName>
</protein>
<dbReference type="AlphaFoldDB" id="A0A9D1SBD0"/>